<sequence length="427" mass="46433">MTHPSSTGISRRTALKGIAAGTALLSMPAYLRAQSSQTIKIGFISPQTGQMAPFGETDAFALDFIRTHLAGGLEAGGKTYNIEIIERDAQSNPNRAAELAGELCQNDNVHILIPASTTDVTLPVSEQGELFEVPTLSSTAPWQAVIMPRGGADQAFNWTYHFFWGLEDIIQTFVNMWNGVDSNKKVGLLLPRNADGEVWGDDTIGLPPAMRAAGFEVIAPSKFEVRTNDFSAQINAFKEAGCDILGGLVFPADLRTATIQMAQQGYSPKIMTVAAGLLFPSAVEAMGALGAGMSTEVWWTPAFPYKSTLTSETGAELAAKWEATTGKQWTQPLGYSHAMWEIIVDVLKRAADPMDRAAIRDALKATNLETMVGKINWSNGPHPNVSKTPILGGQWRRGQKWPYDLVIVETQLYPIMEPQSALEMKTW</sequence>
<dbReference type="CDD" id="cd06337">
    <property type="entry name" value="PBP1_ABC_ligand_binding-like"/>
    <property type="match status" value="1"/>
</dbReference>
<dbReference type="InterPro" id="IPR006311">
    <property type="entry name" value="TAT_signal"/>
</dbReference>
<keyword evidence="2" id="KW-0813">Transport</keyword>
<evidence type="ECO:0000313" key="6">
    <source>
        <dbReference type="EMBL" id="NGO55759.1"/>
    </source>
</evidence>
<dbReference type="SUPFAM" id="SSF53822">
    <property type="entry name" value="Periplasmic binding protein-like I"/>
    <property type="match status" value="1"/>
</dbReference>
<keyword evidence="7" id="KW-1185">Reference proteome</keyword>
<dbReference type="Pfam" id="PF13458">
    <property type="entry name" value="Peripla_BP_6"/>
    <property type="match status" value="1"/>
</dbReference>
<dbReference type="InterPro" id="IPR051010">
    <property type="entry name" value="BCAA_transport"/>
</dbReference>
<dbReference type="EMBL" id="JAAKZF010000129">
    <property type="protein sequence ID" value="NGO55759.1"/>
    <property type="molecule type" value="Genomic_DNA"/>
</dbReference>
<dbReference type="GO" id="GO:0006865">
    <property type="term" value="P:amino acid transport"/>
    <property type="evidence" value="ECO:0007669"/>
    <property type="project" value="UniProtKB-KW"/>
</dbReference>
<evidence type="ECO:0000313" key="7">
    <source>
        <dbReference type="Proteomes" id="UP001642900"/>
    </source>
</evidence>
<dbReference type="PROSITE" id="PS51318">
    <property type="entry name" value="TAT"/>
    <property type="match status" value="1"/>
</dbReference>
<dbReference type="InterPro" id="IPR028081">
    <property type="entry name" value="Leu-bd"/>
</dbReference>
<feature type="domain" description="Leucine-binding protein" evidence="5">
    <location>
        <begin position="38"/>
        <end position="384"/>
    </location>
</feature>
<dbReference type="PRINTS" id="PR00337">
    <property type="entry name" value="LEUILEVALBP"/>
</dbReference>
<comment type="similarity">
    <text evidence="1">Belongs to the leucine-binding protein family.</text>
</comment>
<evidence type="ECO:0000256" key="3">
    <source>
        <dbReference type="ARBA" id="ARBA00022729"/>
    </source>
</evidence>
<evidence type="ECO:0000259" key="5">
    <source>
        <dbReference type="Pfam" id="PF13458"/>
    </source>
</evidence>
<dbReference type="AlphaFoldDB" id="A0A6G4WMD5"/>
<evidence type="ECO:0000256" key="1">
    <source>
        <dbReference type="ARBA" id="ARBA00010062"/>
    </source>
</evidence>
<protein>
    <submittedName>
        <fullName evidence="6">ABC transporter substrate-binding protein</fullName>
    </submittedName>
</protein>
<comment type="caution">
    <text evidence="6">The sequence shown here is derived from an EMBL/GenBank/DDBJ whole genome shotgun (WGS) entry which is preliminary data.</text>
</comment>
<keyword evidence="3" id="KW-0732">Signal</keyword>
<dbReference type="Proteomes" id="UP001642900">
    <property type="component" value="Unassembled WGS sequence"/>
</dbReference>
<proteinExistence type="inferred from homology"/>
<dbReference type="InterPro" id="IPR028082">
    <property type="entry name" value="Peripla_BP_I"/>
</dbReference>
<dbReference type="InterPro" id="IPR000709">
    <property type="entry name" value="Leu_Ile_Val-bd"/>
</dbReference>
<dbReference type="PANTHER" id="PTHR30483:SF6">
    <property type="entry name" value="PERIPLASMIC BINDING PROTEIN OF ABC TRANSPORTER FOR NATURAL AMINO ACIDS"/>
    <property type="match status" value="1"/>
</dbReference>
<reference evidence="6 7" key="1">
    <citation type="submission" date="2020-02" db="EMBL/GenBank/DDBJ databases">
        <title>Genome sequence of strain CCNWXJ40-4.</title>
        <authorList>
            <person name="Gao J."/>
            <person name="Sun J."/>
        </authorList>
    </citation>
    <scope>NUCLEOTIDE SEQUENCE [LARGE SCALE GENOMIC DNA]</scope>
    <source>
        <strain evidence="6 7">CCNWXJ 40-4</strain>
    </source>
</reference>
<evidence type="ECO:0000256" key="4">
    <source>
        <dbReference type="ARBA" id="ARBA00022970"/>
    </source>
</evidence>
<accession>A0A6G4WMD5</accession>
<organism evidence="6 7">
    <name type="scientific">Allomesorhizobium camelthorni</name>
    <dbReference type="NCBI Taxonomy" id="475069"/>
    <lineage>
        <taxon>Bacteria</taxon>
        <taxon>Pseudomonadati</taxon>
        <taxon>Pseudomonadota</taxon>
        <taxon>Alphaproteobacteria</taxon>
        <taxon>Hyphomicrobiales</taxon>
        <taxon>Phyllobacteriaceae</taxon>
        <taxon>Allomesorhizobium</taxon>
    </lineage>
</organism>
<name>A0A6G4WMD5_9HYPH</name>
<evidence type="ECO:0000256" key="2">
    <source>
        <dbReference type="ARBA" id="ARBA00022448"/>
    </source>
</evidence>
<keyword evidence="4" id="KW-0029">Amino-acid transport</keyword>
<dbReference type="Gene3D" id="3.40.50.2300">
    <property type="match status" value="2"/>
</dbReference>
<dbReference type="PANTHER" id="PTHR30483">
    <property type="entry name" value="LEUCINE-SPECIFIC-BINDING PROTEIN"/>
    <property type="match status" value="1"/>
</dbReference>
<gene>
    <name evidence="6" type="ORF">G6N73_32880</name>
</gene>
<dbReference type="RefSeq" id="WP_165034105.1">
    <property type="nucleotide sequence ID" value="NZ_JAAKZF010000129.1"/>
</dbReference>